<evidence type="ECO:0000313" key="3">
    <source>
        <dbReference type="Proteomes" id="UP000642509"/>
    </source>
</evidence>
<organism evidence="2 3">
    <name type="scientific">Citricoccus zhacaiensis</name>
    <dbReference type="NCBI Taxonomy" id="489142"/>
    <lineage>
        <taxon>Bacteria</taxon>
        <taxon>Bacillati</taxon>
        <taxon>Actinomycetota</taxon>
        <taxon>Actinomycetes</taxon>
        <taxon>Micrococcales</taxon>
        <taxon>Micrococcaceae</taxon>
        <taxon>Citricoccus</taxon>
    </lineage>
</organism>
<evidence type="ECO:0000313" key="2">
    <source>
        <dbReference type="EMBL" id="GGO46651.1"/>
    </source>
</evidence>
<reference evidence="3" key="1">
    <citation type="journal article" date="2019" name="Int. J. Syst. Evol. Microbiol.">
        <title>The Global Catalogue of Microorganisms (GCM) 10K type strain sequencing project: providing services to taxonomists for standard genome sequencing and annotation.</title>
        <authorList>
            <consortium name="The Broad Institute Genomics Platform"/>
            <consortium name="The Broad Institute Genome Sequencing Center for Infectious Disease"/>
            <person name="Wu L."/>
            <person name="Ma J."/>
        </authorList>
    </citation>
    <scope>NUCLEOTIDE SEQUENCE [LARGE SCALE GENOMIC DNA]</scope>
    <source>
        <strain evidence="3">CGMCC 1.7064</strain>
    </source>
</reference>
<keyword evidence="1" id="KW-1133">Transmembrane helix</keyword>
<gene>
    <name evidence="2" type="ORF">GCM10010977_22100</name>
</gene>
<evidence type="ECO:0000256" key="1">
    <source>
        <dbReference type="SAM" id="Phobius"/>
    </source>
</evidence>
<keyword evidence="1" id="KW-0472">Membrane</keyword>
<protein>
    <recommendedName>
        <fullName evidence="4">DUF1499 domain-containing protein</fullName>
    </recommendedName>
</protein>
<keyword evidence="1" id="KW-0812">Transmembrane</keyword>
<sequence length="176" mass="19454">MKSRWPVLLFVVAALILLLFGIWIELPGWLIAVMVLVPLSLAVFFLFLGRHRRDPGPADKYEISSAGAHSEGHLELNIPTVQLEPAFRATVATIPRLQLRACSAAGAEIDAALNWKTWGLIMSAEFQPANGNRTHISVITRPRLTATVTDWGQGRSDIHSLFEALERQVAIGQPQR</sequence>
<feature type="transmembrane region" description="Helical" evidence="1">
    <location>
        <begin position="30"/>
        <end position="48"/>
    </location>
</feature>
<keyword evidence="3" id="KW-1185">Reference proteome</keyword>
<evidence type="ECO:0008006" key="4">
    <source>
        <dbReference type="Google" id="ProtNLM"/>
    </source>
</evidence>
<dbReference type="Proteomes" id="UP000642509">
    <property type="component" value="Unassembled WGS sequence"/>
</dbReference>
<name>A0ABQ2M435_9MICC</name>
<feature type="transmembrane region" description="Helical" evidence="1">
    <location>
        <begin position="7"/>
        <end position="24"/>
    </location>
</feature>
<proteinExistence type="predicted"/>
<accession>A0ABQ2M435</accession>
<dbReference type="EMBL" id="BMLQ01000006">
    <property type="protein sequence ID" value="GGO46651.1"/>
    <property type="molecule type" value="Genomic_DNA"/>
</dbReference>
<comment type="caution">
    <text evidence="2">The sequence shown here is derived from an EMBL/GenBank/DDBJ whole genome shotgun (WGS) entry which is preliminary data.</text>
</comment>